<comment type="subcellular location">
    <subcellularLocation>
        <location evidence="1">Cell membrane</location>
        <topology evidence="1">Multi-pass membrane protein</topology>
    </subcellularLocation>
</comment>
<evidence type="ECO:0000256" key="5">
    <source>
        <dbReference type="ARBA" id="ARBA00023136"/>
    </source>
</evidence>
<accession>A0A5Q2M9X6</accession>
<feature type="domain" description="TraD/TraG TraM recognition site" evidence="7">
    <location>
        <begin position="411"/>
        <end position="529"/>
    </location>
</feature>
<dbReference type="InterPro" id="IPR051539">
    <property type="entry name" value="T4SS-coupling_protein"/>
</dbReference>
<evidence type="ECO:0000256" key="2">
    <source>
        <dbReference type="ARBA" id="ARBA00022475"/>
    </source>
</evidence>
<dbReference type="PANTHER" id="PTHR37937">
    <property type="entry name" value="CONJUGATIVE TRANSFER: DNA TRANSPORT"/>
    <property type="match status" value="1"/>
</dbReference>
<keyword evidence="5 6" id="KW-0472">Membrane</keyword>
<evidence type="ECO:0000259" key="7">
    <source>
        <dbReference type="Pfam" id="PF12696"/>
    </source>
</evidence>
<dbReference type="RefSeq" id="WP_153651181.1">
    <property type="nucleotide sequence ID" value="NZ_CP045736.1"/>
</dbReference>
<dbReference type="PANTHER" id="PTHR37937:SF1">
    <property type="entry name" value="CONJUGATIVE TRANSFER: DNA TRANSPORT"/>
    <property type="match status" value="1"/>
</dbReference>
<evidence type="ECO:0000313" key="9">
    <source>
        <dbReference type="Proteomes" id="UP000392064"/>
    </source>
</evidence>
<evidence type="ECO:0000256" key="6">
    <source>
        <dbReference type="SAM" id="Phobius"/>
    </source>
</evidence>
<keyword evidence="3 6" id="KW-0812">Transmembrane</keyword>
<name>A0A5Q2M9X6_9ACTN</name>
<dbReference type="EMBL" id="CP045736">
    <property type="protein sequence ID" value="QGG39907.1"/>
    <property type="molecule type" value="Genomic_DNA"/>
</dbReference>
<dbReference type="KEGG" id="aef:GEV26_00115"/>
<sequence length="563" mass="59712">MSSTARRTGTSGVDLGPAFGLAAALTILAAAGVLWAVLHGAAHLDDKPAPPSNPAKLVIGLFDGTVQWTSTATELAATAAAAVLILIVLVLWLLLRGTGGRQLIDKSDQHLARGSRLGPLGESEAGKIAKRLGVTAGPGVPVGQTIKGKRTLYRSWEDVMLVIAGARIGKTTSFVIPEILGAPGAVLTTSNKDDVVRTTRAYRDTIGTTWVFDPQGLVGEPLTWWWNPLSYVTDEVKARSLADIFEAASHDPDAKIDGYFGPKGRDLLANLLLAAAVSGQDLPQVYRWLTSPTDDTAATVLEHNGYDLIAAAVQGAMSAAPEERSGIYGSAEQMASFMLNRQAMAWVTPPGRGPRREFDPHAFVRSSDTLYSLSKEGQGSAGGLVAALAAAVCEAAEDLAKTQRNGRLPVPMLVVLDEAANVCRWKELPNLYSHYGSRGILISTYLQSPAQARSVWGVDGFEKLKSTANINVYAGGVDDIKYLGELVQAIGKYTHDRPSVSHGKNGRTVSRQEQSDDILDVADLRAMPRGRALVLASGTRAALIRTTPWMAGPHAGAVKDAQS</sequence>
<dbReference type="SUPFAM" id="SSF52540">
    <property type="entry name" value="P-loop containing nucleoside triphosphate hydrolases"/>
    <property type="match status" value="1"/>
</dbReference>
<keyword evidence="2" id="KW-1003">Cell membrane</keyword>
<geneLocation type="plasmid" evidence="8 9">
    <name>p001</name>
</geneLocation>
<dbReference type="Gene3D" id="3.40.50.300">
    <property type="entry name" value="P-loop containing nucleotide triphosphate hydrolases"/>
    <property type="match status" value="1"/>
</dbReference>
<keyword evidence="8" id="KW-0614">Plasmid</keyword>
<proteinExistence type="predicted"/>
<dbReference type="InterPro" id="IPR032689">
    <property type="entry name" value="TraG-D_C"/>
</dbReference>
<feature type="transmembrane region" description="Helical" evidence="6">
    <location>
        <begin position="12"/>
        <end position="38"/>
    </location>
</feature>
<dbReference type="InterPro" id="IPR027417">
    <property type="entry name" value="P-loop_NTPase"/>
</dbReference>
<dbReference type="AlphaFoldDB" id="A0A5Q2M9X6"/>
<gene>
    <name evidence="8" type="ORF">GEV26_00115</name>
</gene>
<feature type="transmembrane region" description="Helical" evidence="6">
    <location>
        <begin position="75"/>
        <end position="95"/>
    </location>
</feature>
<evidence type="ECO:0000256" key="4">
    <source>
        <dbReference type="ARBA" id="ARBA00022989"/>
    </source>
</evidence>
<dbReference type="CDD" id="cd01127">
    <property type="entry name" value="TrwB_TraG_TraD_VirD4"/>
    <property type="match status" value="1"/>
</dbReference>
<keyword evidence="9" id="KW-1185">Reference proteome</keyword>
<dbReference type="Proteomes" id="UP000392064">
    <property type="component" value="Plasmid p001"/>
</dbReference>
<keyword evidence="4 6" id="KW-1133">Transmembrane helix</keyword>
<dbReference type="Pfam" id="PF12696">
    <property type="entry name" value="TraG-D_C"/>
    <property type="match status" value="1"/>
</dbReference>
<evidence type="ECO:0000256" key="1">
    <source>
        <dbReference type="ARBA" id="ARBA00004651"/>
    </source>
</evidence>
<evidence type="ECO:0000313" key="8">
    <source>
        <dbReference type="EMBL" id="QGG39907.1"/>
    </source>
</evidence>
<organism evidence="8 9">
    <name type="scientific">Aeromicrobium yanjiei</name>
    <dbReference type="NCBI Taxonomy" id="2662028"/>
    <lineage>
        <taxon>Bacteria</taxon>
        <taxon>Bacillati</taxon>
        <taxon>Actinomycetota</taxon>
        <taxon>Actinomycetes</taxon>
        <taxon>Propionibacteriales</taxon>
        <taxon>Nocardioidaceae</taxon>
        <taxon>Aeromicrobium</taxon>
    </lineage>
</organism>
<protein>
    <submittedName>
        <fullName evidence="8">TraM recognition domain-containing protein</fullName>
    </submittedName>
</protein>
<evidence type="ECO:0000256" key="3">
    <source>
        <dbReference type="ARBA" id="ARBA00022692"/>
    </source>
</evidence>
<dbReference type="GO" id="GO:0005886">
    <property type="term" value="C:plasma membrane"/>
    <property type="evidence" value="ECO:0007669"/>
    <property type="project" value="UniProtKB-SubCell"/>
</dbReference>
<reference evidence="8 9" key="1">
    <citation type="submission" date="2019-11" db="EMBL/GenBank/DDBJ databases">
        <authorList>
            <person name="Li J."/>
        </authorList>
    </citation>
    <scope>NUCLEOTIDE SEQUENCE [LARGE SCALE GENOMIC DNA]</scope>
    <source>
        <strain evidence="8 9">MF47</strain>
        <plasmid evidence="8 9">p001</plasmid>
    </source>
</reference>